<accession>A0ACC2W063</accession>
<dbReference type="Proteomes" id="UP001227268">
    <property type="component" value="Unassembled WGS sequence"/>
</dbReference>
<dbReference type="EMBL" id="JASBWT010000005">
    <property type="protein sequence ID" value="KAJ9104502.1"/>
    <property type="molecule type" value="Genomic_DNA"/>
</dbReference>
<keyword evidence="2" id="KW-1185">Reference proteome</keyword>
<gene>
    <name evidence="1" type="ORF">QFC21_001998</name>
</gene>
<evidence type="ECO:0000313" key="1">
    <source>
        <dbReference type="EMBL" id="KAJ9104502.1"/>
    </source>
</evidence>
<name>A0ACC2W063_9TREE</name>
<reference evidence="1" key="1">
    <citation type="submission" date="2023-04" db="EMBL/GenBank/DDBJ databases">
        <title>Draft Genome sequencing of Naganishia species isolated from polar environments using Oxford Nanopore Technology.</title>
        <authorList>
            <person name="Leo P."/>
            <person name="Venkateswaran K."/>
        </authorList>
    </citation>
    <scope>NUCLEOTIDE SEQUENCE</scope>
    <source>
        <strain evidence="1">MNA-CCFEE 5423</strain>
    </source>
</reference>
<organism evidence="1 2">
    <name type="scientific">Naganishia friedmannii</name>
    <dbReference type="NCBI Taxonomy" id="89922"/>
    <lineage>
        <taxon>Eukaryota</taxon>
        <taxon>Fungi</taxon>
        <taxon>Dikarya</taxon>
        <taxon>Basidiomycota</taxon>
        <taxon>Agaricomycotina</taxon>
        <taxon>Tremellomycetes</taxon>
        <taxon>Filobasidiales</taxon>
        <taxon>Filobasidiaceae</taxon>
        <taxon>Naganishia</taxon>
    </lineage>
</organism>
<protein>
    <submittedName>
        <fullName evidence="1">Uncharacterized protein</fullName>
    </submittedName>
</protein>
<evidence type="ECO:0000313" key="2">
    <source>
        <dbReference type="Proteomes" id="UP001227268"/>
    </source>
</evidence>
<proteinExistence type="predicted"/>
<comment type="caution">
    <text evidence="1">The sequence shown here is derived from an EMBL/GenBank/DDBJ whole genome shotgun (WGS) entry which is preliminary data.</text>
</comment>
<sequence length="968" mass="107732">MAAGEERVDVDSLEKGQQKYPPGSYIGGELIVLNAKAASEPLVFHLSTKSRQGRSNLIIQCGKFPAQLNGNSVLEEAYSFLESRFRQYIRIQADFEGLEVLDVVATKGKPKRIDIRYGVGGAILAQDGGVVHIVTDSVASWFPSQNSTDEADTQQSGGEHAATKTPPAAQNSPLAAFPTSPPTSEPPMPVEQRKLDVSNQSRVRKLQSRAVDLPLGGSSNKKVKIERVSVSSALPSDFPDTNSKSVSHDRKSVTRVQPNAAVSDGASPRVKAFDSAAEDQPVFTTKGFRISQLLADPTLLGQLWFHQREALRKAAEQKWLQRNPLFAPAVVDAEVDSELPIAQKSQHPSGSRSTEVTTPVISVPTTNAQSSRHIGTEDNLSALAAEGGLVVPRTQTTSKLVYTSVERMYSLQSDLSPLVNTIALVQDTRGPRGIGQRGDILYRFRLVDPSRPHEGPWLSLFTRDEERRLPPNISPGSVLLVRGAKVSHSVVSKLADRLINLFYEFQLHRDNRVDLKCPAHADWTYSLLIRDTFGNSKYIEGVGKRHMDTPPLSRIEMDKMSELQRWYFAKYPALQGAQASGNNAVGKLQTTSTSKRARTWGSVSDRDFCDMTVEILHVRQALYPTKREFIVTDYTKNDRFTFNEYSTAEIPEVGFITLLTLWDAVALSADLNVINDGDIVTFLNVAIKGSSTRYGIEGNVREGTGLDGIQYRRFRVLNPQTDAQAAELIRRRERLKAETLERQRSETIPVALQSHVSSTLNHHPLSVSESILATFKTRYSTQPFSSITEILHNPVPDNRFRLRAWVCKIQTRTLGAQGEESKNLRDLVVRRCKTCDRYFEQKYCVWCKTMLSNNLEYQYLFVIHLKEDSKEKTETLPAIVSSKYMSNVLPSLPAVSLLGVDEEKELMTACRQVEEMLQGRVVNGTRQCPVIDWSLSRLSTGGKSSNEGIFASGMQRTSPNMDGMMRMR</sequence>